<dbReference type="GO" id="GO:0003677">
    <property type="term" value="F:DNA binding"/>
    <property type="evidence" value="ECO:0007669"/>
    <property type="project" value="UniProtKB-KW"/>
</dbReference>
<dbReference type="InterPro" id="IPR011991">
    <property type="entry name" value="ArsR-like_HTH"/>
</dbReference>
<dbReference type="PRINTS" id="PR00778">
    <property type="entry name" value="HTHARSR"/>
</dbReference>
<keyword evidence="3" id="KW-0804">Transcription</keyword>
<dbReference type="PANTHER" id="PTHR33154:SF33">
    <property type="entry name" value="TRANSCRIPTIONAL REPRESSOR SDPR"/>
    <property type="match status" value="1"/>
</dbReference>
<protein>
    <submittedName>
        <fullName evidence="5">ArsR family transcriptional regulator</fullName>
    </submittedName>
</protein>
<dbReference type="OrthoDB" id="9790747at2"/>
<dbReference type="InterPro" id="IPR051081">
    <property type="entry name" value="HTH_MetalResp_TranReg"/>
</dbReference>
<dbReference type="InterPro" id="IPR001845">
    <property type="entry name" value="HTH_ArsR_DNA-bd_dom"/>
</dbReference>
<dbReference type="Proteomes" id="UP000308054">
    <property type="component" value="Unassembled WGS sequence"/>
</dbReference>
<dbReference type="PROSITE" id="PS50987">
    <property type="entry name" value="HTH_ARSR_2"/>
    <property type="match status" value="1"/>
</dbReference>
<proteinExistence type="predicted"/>
<evidence type="ECO:0000256" key="3">
    <source>
        <dbReference type="ARBA" id="ARBA00023163"/>
    </source>
</evidence>
<dbReference type="InterPro" id="IPR036388">
    <property type="entry name" value="WH-like_DNA-bd_sf"/>
</dbReference>
<dbReference type="InterPro" id="IPR036390">
    <property type="entry name" value="WH_DNA-bd_sf"/>
</dbReference>
<dbReference type="Pfam" id="PF12840">
    <property type="entry name" value="HTH_20"/>
    <property type="match status" value="1"/>
</dbReference>
<dbReference type="GO" id="GO:0003700">
    <property type="term" value="F:DNA-binding transcription factor activity"/>
    <property type="evidence" value="ECO:0007669"/>
    <property type="project" value="InterPro"/>
</dbReference>
<dbReference type="SMART" id="SM00418">
    <property type="entry name" value="HTH_ARSR"/>
    <property type="match status" value="1"/>
</dbReference>
<sequence>MSHDAAFIALADPTRRAVFERLRAGPRRAGDLGAGLPVSRPAVSQHLKVLREAGLVRVERRGRARIYAIEPSGMAALREYFDAMWDAALAAYKEAVEDDDEN</sequence>
<comment type="caution">
    <text evidence="5">The sequence shown here is derived from an EMBL/GenBank/DDBJ whole genome shotgun (WGS) entry which is preliminary data.</text>
</comment>
<evidence type="ECO:0000256" key="2">
    <source>
        <dbReference type="ARBA" id="ARBA00023125"/>
    </source>
</evidence>
<name>A0A4S2GYX7_9PROT</name>
<evidence type="ECO:0000313" key="5">
    <source>
        <dbReference type="EMBL" id="TGY88407.1"/>
    </source>
</evidence>
<dbReference type="CDD" id="cd00090">
    <property type="entry name" value="HTH_ARSR"/>
    <property type="match status" value="1"/>
</dbReference>
<evidence type="ECO:0000313" key="6">
    <source>
        <dbReference type="Proteomes" id="UP000308054"/>
    </source>
</evidence>
<gene>
    <name evidence="5" type="ORF">E5163_11355</name>
</gene>
<reference evidence="5 6" key="1">
    <citation type="journal article" date="2017" name="Int. J. Syst. Evol. Microbiol.">
        <title>Marinicauda algicola sp. nov., isolated from a marine red alga Rhodosorus marinus.</title>
        <authorList>
            <person name="Jeong S.E."/>
            <person name="Jeon S.H."/>
            <person name="Chun B.H."/>
            <person name="Kim D.W."/>
            <person name="Jeon C.O."/>
        </authorList>
    </citation>
    <scope>NUCLEOTIDE SEQUENCE [LARGE SCALE GENOMIC DNA]</scope>
    <source>
        <strain evidence="5 6">JCM 31718</strain>
    </source>
</reference>
<accession>A0A4S2GYX7</accession>
<keyword evidence="6" id="KW-1185">Reference proteome</keyword>
<dbReference type="NCBIfam" id="NF033788">
    <property type="entry name" value="HTH_metalloreg"/>
    <property type="match status" value="1"/>
</dbReference>
<organism evidence="5 6">
    <name type="scientific">Marinicauda algicola</name>
    <dbReference type="NCBI Taxonomy" id="2029849"/>
    <lineage>
        <taxon>Bacteria</taxon>
        <taxon>Pseudomonadati</taxon>
        <taxon>Pseudomonadota</taxon>
        <taxon>Alphaproteobacteria</taxon>
        <taxon>Maricaulales</taxon>
        <taxon>Maricaulaceae</taxon>
        <taxon>Marinicauda</taxon>
    </lineage>
</organism>
<dbReference type="RefSeq" id="WP_135996253.1">
    <property type="nucleotide sequence ID" value="NZ_CP071057.1"/>
</dbReference>
<dbReference type="Gene3D" id="1.10.10.10">
    <property type="entry name" value="Winged helix-like DNA-binding domain superfamily/Winged helix DNA-binding domain"/>
    <property type="match status" value="1"/>
</dbReference>
<dbReference type="PANTHER" id="PTHR33154">
    <property type="entry name" value="TRANSCRIPTIONAL REGULATOR, ARSR FAMILY"/>
    <property type="match status" value="1"/>
</dbReference>
<evidence type="ECO:0000256" key="1">
    <source>
        <dbReference type="ARBA" id="ARBA00023015"/>
    </source>
</evidence>
<dbReference type="SUPFAM" id="SSF46785">
    <property type="entry name" value="Winged helix' DNA-binding domain"/>
    <property type="match status" value="1"/>
</dbReference>
<evidence type="ECO:0000259" key="4">
    <source>
        <dbReference type="PROSITE" id="PS50987"/>
    </source>
</evidence>
<keyword evidence="1" id="KW-0805">Transcription regulation</keyword>
<keyword evidence="2" id="KW-0238">DNA-binding</keyword>
<dbReference type="EMBL" id="SRXW01000003">
    <property type="protein sequence ID" value="TGY88407.1"/>
    <property type="molecule type" value="Genomic_DNA"/>
</dbReference>
<dbReference type="AlphaFoldDB" id="A0A4S2GYX7"/>
<feature type="domain" description="HTH arsR-type" evidence="4">
    <location>
        <begin position="1"/>
        <end position="96"/>
    </location>
</feature>